<comment type="caution">
    <text evidence="1">The sequence shown here is derived from an EMBL/GenBank/DDBJ whole genome shotgun (WGS) entry which is preliminary data.</text>
</comment>
<keyword evidence="2" id="KW-1185">Reference proteome</keyword>
<proteinExistence type="predicted"/>
<protein>
    <submittedName>
        <fullName evidence="1">Uncharacterized protein</fullName>
    </submittedName>
</protein>
<organism evidence="1 2">
    <name type="scientific">Irregularibacter muris</name>
    <dbReference type="NCBI Taxonomy" id="1796619"/>
    <lineage>
        <taxon>Bacteria</taxon>
        <taxon>Bacillati</taxon>
        <taxon>Bacillota</taxon>
        <taxon>Clostridia</taxon>
        <taxon>Eubacteriales</taxon>
        <taxon>Eubacteriaceae</taxon>
        <taxon>Irregularibacter</taxon>
    </lineage>
</organism>
<reference evidence="1" key="1">
    <citation type="submission" date="2022-07" db="EMBL/GenBank/DDBJ databases">
        <title>Enhanced cultured diversity of the mouse gut microbiota enables custom-made synthetic communities.</title>
        <authorList>
            <person name="Afrizal A."/>
        </authorList>
    </citation>
    <scope>NUCLEOTIDE SEQUENCE</scope>
    <source>
        <strain evidence="1">DSM 28593</strain>
    </source>
</reference>
<gene>
    <name evidence="1" type="ORF">NSA47_07720</name>
</gene>
<dbReference type="RefSeq" id="WP_257530639.1">
    <property type="nucleotide sequence ID" value="NZ_JANKAS010000005.1"/>
</dbReference>
<evidence type="ECO:0000313" key="2">
    <source>
        <dbReference type="Proteomes" id="UP001205748"/>
    </source>
</evidence>
<dbReference type="Proteomes" id="UP001205748">
    <property type="component" value="Unassembled WGS sequence"/>
</dbReference>
<accession>A0AAE3HEY2</accession>
<name>A0AAE3HEY2_9FIRM</name>
<dbReference type="EMBL" id="JANKAS010000005">
    <property type="protein sequence ID" value="MCR1898871.1"/>
    <property type="molecule type" value="Genomic_DNA"/>
</dbReference>
<dbReference type="AlphaFoldDB" id="A0AAE3HEY2"/>
<evidence type="ECO:0000313" key="1">
    <source>
        <dbReference type="EMBL" id="MCR1898871.1"/>
    </source>
</evidence>
<sequence length="79" mass="9443">MDKNSKKEYLLRNELNRKLCFSEIEGKLVKVTYGLMEDNVYTIEQAIPELIKIIDLLELEQRAIMLEINRFFPFHLNIL</sequence>